<accession>A0ABQ3W0A2</accession>
<protein>
    <submittedName>
        <fullName evidence="1">Uncharacterized protein</fullName>
    </submittedName>
</protein>
<gene>
    <name evidence="1" type="ORF">YK48G_18530</name>
</gene>
<evidence type="ECO:0000313" key="1">
    <source>
        <dbReference type="EMBL" id="GHP14428.1"/>
    </source>
</evidence>
<sequence length="84" mass="9593">MVRSNDHGIVINFDSGNFLYTTQLAAYEYDKQIQPVKNESMKSNWTVSASLNGNYNITSFYSVNFILTLITALRNSEIVEKSFE</sequence>
<comment type="caution">
    <text evidence="1">The sequence shown here is derived from an EMBL/GenBank/DDBJ whole genome shotgun (WGS) entry which is preliminary data.</text>
</comment>
<reference evidence="1 2" key="1">
    <citation type="journal article" date="2021" name="Int. J. Syst. Evol. Microbiol.">
        <title>Lentilactobacillus fungorum sp. nov., isolated from spent mushroom substrates.</title>
        <authorList>
            <person name="Tohno M."/>
            <person name="Tanizawa Y."/>
            <person name="Kojima Y."/>
            <person name="Sakamoto M."/>
            <person name="Ohkuma M."/>
            <person name="Kobayashi H."/>
        </authorList>
    </citation>
    <scope>NUCLEOTIDE SEQUENCE [LARGE SCALE GENOMIC DNA]</scope>
    <source>
        <strain evidence="1 2">YK48G</strain>
    </source>
</reference>
<name>A0ABQ3W0A2_9LACO</name>
<keyword evidence="2" id="KW-1185">Reference proteome</keyword>
<dbReference type="EMBL" id="BNJR01000016">
    <property type="protein sequence ID" value="GHP14428.1"/>
    <property type="molecule type" value="Genomic_DNA"/>
</dbReference>
<evidence type="ECO:0000313" key="2">
    <source>
        <dbReference type="Proteomes" id="UP000604765"/>
    </source>
</evidence>
<dbReference type="Proteomes" id="UP000604765">
    <property type="component" value="Unassembled WGS sequence"/>
</dbReference>
<proteinExistence type="predicted"/>
<organism evidence="1 2">
    <name type="scientific">Lentilactobacillus fungorum</name>
    <dbReference type="NCBI Taxonomy" id="2201250"/>
    <lineage>
        <taxon>Bacteria</taxon>
        <taxon>Bacillati</taxon>
        <taxon>Bacillota</taxon>
        <taxon>Bacilli</taxon>
        <taxon>Lactobacillales</taxon>
        <taxon>Lactobacillaceae</taxon>
        <taxon>Lentilactobacillus</taxon>
    </lineage>
</organism>